<keyword evidence="2" id="KW-1185">Reference proteome</keyword>
<evidence type="ECO:0000313" key="1">
    <source>
        <dbReference type="EMBL" id="KAE9395082.1"/>
    </source>
</evidence>
<dbReference type="AlphaFoldDB" id="A0A6A4HA24"/>
<proteinExistence type="predicted"/>
<dbReference type="EMBL" id="ML769538">
    <property type="protein sequence ID" value="KAE9395082.1"/>
    <property type="molecule type" value="Genomic_DNA"/>
</dbReference>
<evidence type="ECO:0000313" key="2">
    <source>
        <dbReference type="Proteomes" id="UP000799118"/>
    </source>
</evidence>
<name>A0A6A4HA24_9AGAR</name>
<dbReference type="Proteomes" id="UP000799118">
    <property type="component" value="Unassembled WGS sequence"/>
</dbReference>
<accession>A0A6A4HA24</accession>
<reference evidence="1" key="1">
    <citation type="journal article" date="2019" name="Environ. Microbiol.">
        <title>Fungal ecological strategies reflected in gene transcription - a case study of two litter decomposers.</title>
        <authorList>
            <person name="Barbi F."/>
            <person name="Kohler A."/>
            <person name="Barry K."/>
            <person name="Baskaran P."/>
            <person name="Daum C."/>
            <person name="Fauchery L."/>
            <person name="Ihrmark K."/>
            <person name="Kuo A."/>
            <person name="LaButti K."/>
            <person name="Lipzen A."/>
            <person name="Morin E."/>
            <person name="Grigoriev I.V."/>
            <person name="Henrissat B."/>
            <person name="Lindahl B."/>
            <person name="Martin F."/>
        </authorList>
    </citation>
    <scope>NUCLEOTIDE SEQUENCE</scope>
    <source>
        <strain evidence="1">JB14</strain>
    </source>
</reference>
<organism evidence="1 2">
    <name type="scientific">Gymnopus androsaceus JB14</name>
    <dbReference type="NCBI Taxonomy" id="1447944"/>
    <lineage>
        <taxon>Eukaryota</taxon>
        <taxon>Fungi</taxon>
        <taxon>Dikarya</taxon>
        <taxon>Basidiomycota</taxon>
        <taxon>Agaricomycotina</taxon>
        <taxon>Agaricomycetes</taxon>
        <taxon>Agaricomycetidae</taxon>
        <taxon>Agaricales</taxon>
        <taxon>Marasmiineae</taxon>
        <taxon>Omphalotaceae</taxon>
        <taxon>Gymnopus</taxon>
    </lineage>
</organism>
<protein>
    <submittedName>
        <fullName evidence="1">Uncharacterized protein</fullName>
    </submittedName>
</protein>
<gene>
    <name evidence="1" type="ORF">BT96DRAFT_163364</name>
</gene>
<sequence>MPIRAYLCVSFCVGQDSKKSPAKSNCVKIDIAVPLKRALYHSTALPHYNGGPMFLLLCHLPSPPTYDYLGSIEIGGAGTLAVHQPKRFGGHRLHTHQPAKGMMATLAPISKNTIALPSFLHRGRSHCCVEPLGKNCDSARSFLSTSDVPVWIFVKNLKWKSRRTLFDS</sequence>